<comment type="caution">
    <text evidence="1">The sequence shown here is derived from an EMBL/GenBank/DDBJ whole genome shotgun (WGS) entry which is preliminary data.</text>
</comment>
<dbReference type="EMBL" id="VFJE01000044">
    <property type="protein sequence ID" value="TPD73756.1"/>
    <property type="molecule type" value="Genomic_DNA"/>
</dbReference>
<evidence type="ECO:0000313" key="2">
    <source>
        <dbReference type="Proteomes" id="UP000319175"/>
    </source>
</evidence>
<evidence type="ECO:0000313" key="1">
    <source>
        <dbReference type="EMBL" id="TPD73756.1"/>
    </source>
</evidence>
<organism evidence="1 2">
    <name type="scientific">Flavobacterium microcysteis</name>
    <dbReference type="NCBI Taxonomy" id="2596891"/>
    <lineage>
        <taxon>Bacteria</taxon>
        <taxon>Pseudomonadati</taxon>
        <taxon>Bacteroidota</taxon>
        <taxon>Flavobacteriia</taxon>
        <taxon>Flavobacteriales</taxon>
        <taxon>Flavobacteriaceae</taxon>
        <taxon>Flavobacterium</taxon>
    </lineage>
</organism>
<name>A0A501QNQ7_9FLAO</name>
<accession>A0A501QNQ7</accession>
<dbReference type="RefSeq" id="WP_139997632.1">
    <property type="nucleotide sequence ID" value="NZ_VFJE01000044.1"/>
</dbReference>
<dbReference type="InterPro" id="IPR008969">
    <property type="entry name" value="CarboxyPept-like_regulatory"/>
</dbReference>
<proteinExistence type="predicted"/>
<protein>
    <submittedName>
        <fullName evidence="1">Uncharacterized protein</fullName>
    </submittedName>
</protein>
<dbReference type="Proteomes" id="UP000319175">
    <property type="component" value="Unassembled WGS sequence"/>
</dbReference>
<dbReference type="AlphaFoldDB" id="A0A501QNQ7"/>
<gene>
    <name evidence="1" type="ORF">FJA49_00230</name>
</gene>
<reference evidence="1 2" key="1">
    <citation type="submission" date="2019-06" db="EMBL/GenBank/DDBJ databases">
        <title>Flavobacterium sp. MaA-Y11 from geoumgang.</title>
        <authorList>
            <person name="Jeong S."/>
        </authorList>
    </citation>
    <scope>NUCLEOTIDE SEQUENCE [LARGE SCALE GENOMIC DNA]</scope>
    <source>
        <strain evidence="1 2">MaA-Y11</strain>
    </source>
</reference>
<dbReference type="OrthoDB" id="9812708at2"/>
<dbReference type="SUPFAM" id="SSF49464">
    <property type="entry name" value="Carboxypeptidase regulatory domain-like"/>
    <property type="match status" value="1"/>
</dbReference>
<sequence length="202" mass="23481">MLKNKLSLILYAIIAFNIYSCTSLKSKDALGKYIFETKISKGSLILNTNTFEYNYEAPMEAYTSKGTWFLEKNHIILKSDNFYLNDFMIVNETFSENKTIKILDENKTPIEGISVKINDINSLFVTNKSGVISLQNDIKIHKIKVEYFGLSNQLYKVKNNNATTFEISILPKDYTKIFFDNYHGKINNKEIKIYNQKYTKNK</sequence>
<keyword evidence="2" id="KW-1185">Reference proteome</keyword>